<name>A0AA35WLU4_GEOBA</name>
<feature type="compositionally biased region" description="Gly residues" evidence="3">
    <location>
        <begin position="188"/>
        <end position="203"/>
    </location>
</feature>
<feature type="compositionally biased region" description="Polar residues" evidence="3">
    <location>
        <begin position="68"/>
        <end position="91"/>
    </location>
</feature>
<feature type="compositionally biased region" description="Polar residues" evidence="3">
    <location>
        <begin position="444"/>
        <end position="453"/>
    </location>
</feature>
<dbReference type="Gene3D" id="2.30.29.30">
    <property type="entry name" value="Pleckstrin-homology domain (PH domain)/Phosphotyrosine-binding domain (PTB)"/>
    <property type="match status" value="1"/>
</dbReference>
<dbReference type="SMART" id="SM00160">
    <property type="entry name" value="RanBD"/>
    <property type="match status" value="1"/>
</dbReference>
<dbReference type="InterPro" id="IPR000156">
    <property type="entry name" value="Ran_bind_dom"/>
</dbReference>
<evidence type="ECO:0000313" key="6">
    <source>
        <dbReference type="Proteomes" id="UP001174909"/>
    </source>
</evidence>
<feature type="compositionally biased region" description="Basic and acidic residues" evidence="3">
    <location>
        <begin position="417"/>
        <end position="440"/>
    </location>
</feature>
<dbReference type="PROSITE" id="PS50196">
    <property type="entry name" value="RANBD1"/>
    <property type="match status" value="1"/>
</dbReference>
<keyword evidence="2" id="KW-0539">Nucleus</keyword>
<organism evidence="5 6">
    <name type="scientific">Geodia barretti</name>
    <name type="common">Barrett's horny sponge</name>
    <dbReference type="NCBI Taxonomy" id="519541"/>
    <lineage>
        <taxon>Eukaryota</taxon>
        <taxon>Metazoa</taxon>
        <taxon>Porifera</taxon>
        <taxon>Demospongiae</taxon>
        <taxon>Heteroscleromorpha</taxon>
        <taxon>Tetractinellida</taxon>
        <taxon>Astrophorina</taxon>
        <taxon>Geodiidae</taxon>
        <taxon>Geodia</taxon>
    </lineage>
</organism>
<dbReference type="GO" id="GO:0005634">
    <property type="term" value="C:nucleus"/>
    <property type="evidence" value="ECO:0007669"/>
    <property type="project" value="UniProtKB-SubCell"/>
</dbReference>
<accession>A0AA35WLU4</accession>
<feature type="compositionally biased region" description="Acidic residues" evidence="3">
    <location>
        <begin position="19"/>
        <end position="38"/>
    </location>
</feature>
<comment type="caution">
    <text evidence="5">The sequence shown here is derived from an EMBL/GenBank/DDBJ whole genome shotgun (WGS) entry which is preliminary data.</text>
</comment>
<keyword evidence="6" id="KW-1185">Reference proteome</keyword>
<comment type="subcellular location">
    <subcellularLocation>
        <location evidence="1">Nucleus</location>
    </subcellularLocation>
</comment>
<dbReference type="SUPFAM" id="SSF50729">
    <property type="entry name" value="PH domain-like"/>
    <property type="match status" value="1"/>
</dbReference>
<dbReference type="InterPro" id="IPR045255">
    <property type="entry name" value="RanBP1-like"/>
</dbReference>
<dbReference type="AlphaFoldDB" id="A0AA35WLU4"/>
<dbReference type="InterPro" id="IPR011993">
    <property type="entry name" value="PH-like_dom_sf"/>
</dbReference>
<evidence type="ECO:0000259" key="4">
    <source>
        <dbReference type="PROSITE" id="PS50196"/>
    </source>
</evidence>
<feature type="region of interest" description="Disordered" evidence="3">
    <location>
        <begin position="347"/>
        <end position="453"/>
    </location>
</feature>
<evidence type="ECO:0000256" key="3">
    <source>
        <dbReference type="SAM" id="MobiDB-lite"/>
    </source>
</evidence>
<dbReference type="Proteomes" id="UP001174909">
    <property type="component" value="Unassembled WGS sequence"/>
</dbReference>
<gene>
    <name evidence="5" type="ORF">GBAR_LOCUS15091</name>
</gene>
<proteinExistence type="predicted"/>
<dbReference type="GO" id="GO:0006611">
    <property type="term" value="P:protein export from nucleus"/>
    <property type="evidence" value="ECO:0007669"/>
    <property type="project" value="TreeGrafter"/>
</dbReference>
<reference evidence="5" key="1">
    <citation type="submission" date="2023-03" db="EMBL/GenBank/DDBJ databases">
        <authorList>
            <person name="Steffen K."/>
            <person name="Cardenas P."/>
        </authorList>
    </citation>
    <scope>NUCLEOTIDE SEQUENCE</scope>
</reference>
<feature type="compositionally biased region" description="Low complexity" evidence="3">
    <location>
        <begin position="151"/>
        <end position="167"/>
    </location>
</feature>
<dbReference type="EMBL" id="CASHTH010002205">
    <property type="protein sequence ID" value="CAI8026228.1"/>
    <property type="molecule type" value="Genomic_DNA"/>
</dbReference>
<dbReference type="PANTHER" id="PTHR23138:SF142">
    <property type="entry name" value="RAN-BINDING PROTEIN 3B-RELATED"/>
    <property type="match status" value="1"/>
</dbReference>
<feature type="domain" description="RanBD1" evidence="4">
    <location>
        <begin position="220"/>
        <end position="299"/>
    </location>
</feature>
<evidence type="ECO:0000313" key="5">
    <source>
        <dbReference type="EMBL" id="CAI8026228.1"/>
    </source>
</evidence>
<feature type="region of interest" description="Disordered" evidence="3">
    <location>
        <begin position="151"/>
        <end position="210"/>
    </location>
</feature>
<sequence>MEETGEKEKNLKRSADTQVPEEDVVGEGQEQGEGDEGDTQPAKKPALSSGFSFRPSPLHKATQGLILRQSTLTPPSTSGSCSVEKSSSAGPSTEVGFLKLDNSELNPILASSASSPAAINGRDVFNHTAEAKTGSFSGFIQSASTVPTFSSLSSMTGGSSSSGSTFGRVEGGREVQPVEEGRGEEGKVGGGGEGSGGEEGGVGESKAAGAASSSSSVVPVLLPEVQRVTGEEGEMKIVQINARLYAFDAATHSWKERGRGDIRLNDSCQSEGLFQSRLVMRASGSYRVLFNTHLWAEMKCERANQKSIRITAQDRDDIAVFLITGNNKDIQQLFSAVDHRIEALRLNAQHSSGETNPAQKEGQSRVSRESSPLDEEDKDSGKEDTPSSPESTVESHFREKAVSLLSEDNASGCEEEERGREEEREGEEREEGEREPKQSEDPQETSSTVSGTK</sequence>
<dbReference type="PANTHER" id="PTHR23138">
    <property type="entry name" value="RAN BINDING PROTEIN"/>
    <property type="match status" value="1"/>
</dbReference>
<protein>
    <submittedName>
        <fullName evidence="5">Ran-binding protein 3</fullName>
    </submittedName>
</protein>
<feature type="compositionally biased region" description="Basic and acidic residues" evidence="3">
    <location>
        <begin position="1"/>
        <end position="15"/>
    </location>
</feature>
<dbReference type="Pfam" id="PF00638">
    <property type="entry name" value="Ran_BP1"/>
    <property type="match status" value="1"/>
</dbReference>
<feature type="region of interest" description="Disordered" evidence="3">
    <location>
        <begin position="1"/>
        <end position="95"/>
    </location>
</feature>
<evidence type="ECO:0000256" key="1">
    <source>
        <dbReference type="ARBA" id="ARBA00004123"/>
    </source>
</evidence>
<feature type="compositionally biased region" description="Polar residues" evidence="3">
    <location>
        <begin position="348"/>
        <end position="358"/>
    </location>
</feature>
<dbReference type="CDD" id="cd13180">
    <property type="entry name" value="RanBD_RanBP3"/>
    <property type="match status" value="1"/>
</dbReference>
<evidence type="ECO:0000256" key="2">
    <source>
        <dbReference type="ARBA" id="ARBA00023242"/>
    </source>
</evidence>